<organism evidence="2 3">
    <name type="scientific">Proteiniborus ethanoligenes</name>
    <dbReference type="NCBI Taxonomy" id="415015"/>
    <lineage>
        <taxon>Bacteria</taxon>
        <taxon>Bacillati</taxon>
        <taxon>Bacillota</taxon>
        <taxon>Clostridia</taxon>
        <taxon>Eubacteriales</taxon>
        <taxon>Proteiniborus</taxon>
    </lineage>
</organism>
<keyword evidence="3" id="KW-1185">Reference proteome</keyword>
<dbReference type="AlphaFoldDB" id="A0A1H3SBL5"/>
<sequence>MSESISVDGVNESIEIKLGDGPSLEIKDTHECVVFIFYNSNIVMVFNSKKKLWEFPTGFKKQNETILDCAIRESFEKTGAIVDNIFPIGYYTISKEDIIHKTSIYIGNVSTFETRPEWCEAELVKLFDELPYDTAANQIYEVVLNYINSEYRHTLLVNNNI</sequence>
<dbReference type="SUPFAM" id="SSF55811">
    <property type="entry name" value="Nudix"/>
    <property type="match status" value="1"/>
</dbReference>
<evidence type="ECO:0000259" key="1">
    <source>
        <dbReference type="PROSITE" id="PS51462"/>
    </source>
</evidence>
<dbReference type="OrthoDB" id="9810648at2"/>
<protein>
    <submittedName>
        <fullName evidence="2">ADP-ribose pyrophosphatase YjhB, NUDIX family</fullName>
    </submittedName>
</protein>
<name>A0A1H3SBL5_9FIRM</name>
<dbReference type="EMBL" id="FNQE01000040">
    <property type="protein sequence ID" value="SDZ35107.1"/>
    <property type="molecule type" value="Genomic_DNA"/>
</dbReference>
<dbReference type="RefSeq" id="WP_091732649.1">
    <property type="nucleotide sequence ID" value="NZ_FNQE01000040.1"/>
</dbReference>
<dbReference type="Proteomes" id="UP000198625">
    <property type="component" value="Unassembled WGS sequence"/>
</dbReference>
<evidence type="ECO:0000313" key="2">
    <source>
        <dbReference type="EMBL" id="SDZ35107.1"/>
    </source>
</evidence>
<dbReference type="Gene3D" id="3.90.79.10">
    <property type="entry name" value="Nucleoside Triphosphate Pyrophosphohydrolase"/>
    <property type="match status" value="1"/>
</dbReference>
<feature type="domain" description="Nudix hydrolase" evidence="1">
    <location>
        <begin position="27"/>
        <end position="147"/>
    </location>
</feature>
<reference evidence="2 3" key="1">
    <citation type="submission" date="2016-10" db="EMBL/GenBank/DDBJ databases">
        <authorList>
            <person name="de Groot N.N."/>
        </authorList>
    </citation>
    <scope>NUCLEOTIDE SEQUENCE [LARGE SCALE GENOMIC DNA]</scope>
    <source>
        <strain evidence="2 3">DSM 21650</strain>
    </source>
</reference>
<dbReference type="Pfam" id="PF00293">
    <property type="entry name" value="NUDIX"/>
    <property type="match status" value="1"/>
</dbReference>
<dbReference type="STRING" id="415015.SAMN05660462_02811"/>
<gene>
    <name evidence="2" type="ORF">SAMN05660462_02811</name>
</gene>
<proteinExistence type="predicted"/>
<dbReference type="InterPro" id="IPR000086">
    <property type="entry name" value="NUDIX_hydrolase_dom"/>
</dbReference>
<accession>A0A1H3SBL5</accession>
<evidence type="ECO:0000313" key="3">
    <source>
        <dbReference type="Proteomes" id="UP000198625"/>
    </source>
</evidence>
<dbReference type="PROSITE" id="PS51462">
    <property type="entry name" value="NUDIX"/>
    <property type="match status" value="1"/>
</dbReference>
<dbReference type="InterPro" id="IPR015797">
    <property type="entry name" value="NUDIX_hydrolase-like_dom_sf"/>
</dbReference>